<organism evidence="2 3">
    <name type="scientific">Daphnia magna</name>
    <dbReference type="NCBI Taxonomy" id="35525"/>
    <lineage>
        <taxon>Eukaryota</taxon>
        <taxon>Metazoa</taxon>
        <taxon>Ecdysozoa</taxon>
        <taxon>Arthropoda</taxon>
        <taxon>Crustacea</taxon>
        <taxon>Branchiopoda</taxon>
        <taxon>Diplostraca</taxon>
        <taxon>Cladocera</taxon>
        <taxon>Anomopoda</taxon>
        <taxon>Daphniidae</taxon>
        <taxon>Daphnia</taxon>
    </lineage>
</organism>
<evidence type="ECO:0000313" key="3">
    <source>
        <dbReference type="Proteomes" id="UP001234178"/>
    </source>
</evidence>
<accession>A0ABQ9ZJX7</accession>
<feature type="compositionally biased region" description="Basic residues" evidence="1">
    <location>
        <begin position="41"/>
        <end position="51"/>
    </location>
</feature>
<sequence length="113" mass="13114">MGQEKETLKPFIHALLQGRQKEKERQEKYRKKNTKKETKHEVKKKKERHRRKDEEHLLGGDGRLVGAQLLQGFPQPPNCPAQPGHRIPFQPSLSLSKKILSDSLLVVRLTAYQ</sequence>
<comment type="caution">
    <text evidence="2">The sequence shown here is derived from an EMBL/GenBank/DDBJ whole genome shotgun (WGS) entry which is preliminary data.</text>
</comment>
<evidence type="ECO:0000313" key="2">
    <source>
        <dbReference type="EMBL" id="KAK4013013.1"/>
    </source>
</evidence>
<dbReference type="Proteomes" id="UP001234178">
    <property type="component" value="Unassembled WGS sequence"/>
</dbReference>
<name>A0ABQ9ZJX7_9CRUS</name>
<proteinExistence type="predicted"/>
<keyword evidence="3" id="KW-1185">Reference proteome</keyword>
<evidence type="ECO:0000256" key="1">
    <source>
        <dbReference type="SAM" id="MobiDB-lite"/>
    </source>
</evidence>
<protein>
    <submittedName>
        <fullName evidence="2">Uncharacterized protein</fullName>
    </submittedName>
</protein>
<feature type="region of interest" description="Disordered" evidence="1">
    <location>
        <begin position="1"/>
        <end position="54"/>
    </location>
</feature>
<gene>
    <name evidence="2" type="ORF">OUZ56_025258</name>
</gene>
<reference evidence="2 3" key="1">
    <citation type="journal article" date="2023" name="Nucleic Acids Res.">
        <title>The hologenome of Daphnia magna reveals possible DNA methylation and microbiome-mediated evolution of the host genome.</title>
        <authorList>
            <person name="Chaturvedi A."/>
            <person name="Li X."/>
            <person name="Dhandapani V."/>
            <person name="Marshall H."/>
            <person name="Kissane S."/>
            <person name="Cuenca-Cambronero M."/>
            <person name="Asole G."/>
            <person name="Calvet F."/>
            <person name="Ruiz-Romero M."/>
            <person name="Marangio P."/>
            <person name="Guigo R."/>
            <person name="Rago D."/>
            <person name="Mirbahai L."/>
            <person name="Eastwood N."/>
            <person name="Colbourne J.K."/>
            <person name="Zhou J."/>
            <person name="Mallon E."/>
            <person name="Orsini L."/>
        </authorList>
    </citation>
    <scope>NUCLEOTIDE SEQUENCE [LARGE SCALE GENOMIC DNA]</scope>
    <source>
        <strain evidence="2">LRV0_1</strain>
    </source>
</reference>
<dbReference type="EMBL" id="JAOYFB010000004">
    <property type="protein sequence ID" value="KAK4013013.1"/>
    <property type="molecule type" value="Genomic_DNA"/>
</dbReference>